<dbReference type="RefSeq" id="WP_021282998.1">
    <property type="nucleotide sequence ID" value="NZ_JAGGLL010000037.1"/>
</dbReference>
<organism evidence="1 2">
    <name type="scientific">Clostridium punense</name>
    <dbReference type="NCBI Taxonomy" id="1054297"/>
    <lineage>
        <taxon>Bacteria</taxon>
        <taxon>Bacillati</taxon>
        <taxon>Bacillota</taxon>
        <taxon>Clostridia</taxon>
        <taxon>Eubacteriales</taxon>
        <taxon>Clostridiaceae</taxon>
        <taxon>Clostridium</taxon>
    </lineage>
</organism>
<dbReference type="Proteomes" id="UP001519308">
    <property type="component" value="Unassembled WGS sequence"/>
</dbReference>
<sequence length="40" mass="4828">MEELNYLEDYYNSYDEEGRLLSKHGQVEFLTVMVEFSHLV</sequence>
<gene>
    <name evidence="1" type="ORF">J2Z44_003607</name>
</gene>
<evidence type="ECO:0000313" key="2">
    <source>
        <dbReference type="Proteomes" id="UP001519308"/>
    </source>
</evidence>
<dbReference type="EMBL" id="JAGGLL010000037">
    <property type="protein sequence ID" value="MBP2023765.1"/>
    <property type="molecule type" value="Genomic_DNA"/>
</dbReference>
<proteinExistence type="predicted"/>
<protein>
    <submittedName>
        <fullName evidence="1">Uncharacterized protein</fullName>
    </submittedName>
</protein>
<accession>A0ABS4K7K9</accession>
<keyword evidence="2" id="KW-1185">Reference proteome</keyword>
<comment type="caution">
    <text evidence="1">The sequence shown here is derived from an EMBL/GenBank/DDBJ whole genome shotgun (WGS) entry which is preliminary data.</text>
</comment>
<reference evidence="1 2" key="1">
    <citation type="submission" date="2021-03" db="EMBL/GenBank/DDBJ databases">
        <title>Genomic Encyclopedia of Type Strains, Phase IV (KMG-IV): sequencing the most valuable type-strain genomes for metagenomic binning, comparative biology and taxonomic classification.</title>
        <authorList>
            <person name="Goeker M."/>
        </authorList>
    </citation>
    <scope>NUCLEOTIDE SEQUENCE [LARGE SCALE GENOMIC DNA]</scope>
    <source>
        <strain evidence="1 2">DSM 28650</strain>
    </source>
</reference>
<name>A0ABS4K7K9_9CLOT</name>
<evidence type="ECO:0000313" key="1">
    <source>
        <dbReference type="EMBL" id="MBP2023765.1"/>
    </source>
</evidence>